<keyword evidence="2" id="KW-0732">Signal</keyword>
<feature type="transmembrane region" description="Helical" evidence="1">
    <location>
        <begin position="113"/>
        <end position="129"/>
    </location>
</feature>
<protein>
    <submittedName>
        <fullName evidence="3">Drug/metabolite transporter (DMT)-like permease</fullName>
    </submittedName>
</protein>
<evidence type="ECO:0000313" key="4">
    <source>
        <dbReference type="Proteomes" id="UP000580718"/>
    </source>
</evidence>
<dbReference type="PANTHER" id="PTHR40761">
    <property type="entry name" value="CONSERVED INTEGRAL MEMBRANE ALANINE VALINE AND LEUCINE RICH PROTEIN-RELATED"/>
    <property type="match status" value="1"/>
</dbReference>
<feature type="transmembrane region" description="Helical" evidence="1">
    <location>
        <begin position="266"/>
        <end position="284"/>
    </location>
</feature>
<dbReference type="NCBIfam" id="NF038012">
    <property type="entry name" value="DMT_1"/>
    <property type="match status" value="1"/>
</dbReference>
<feature type="transmembrane region" description="Helical" evidence="1">
    <location>
        <begin position="141"/>
        <end position="164"/>
    </location>
</feature>
<gene>
    <name evidence="3" type="ORF">FHX36_000919</name>
</gene>
<dbReference type="EMBL" id="JACIBU010000001">
    <property type="protein sequence ID" value="MBB3675184.1"/>
    <property type="molecule type" value="Genomic_DNA"/>
</dbReference>
<dbReference type="AlphaFoldDB" id="A0A839Y4M2"/>
<dbReference type="PANTHER" id="PTHR40761:SF1">
    <property type="entry name" value="CONSERVED INTEGRAL MEMBRANE ALANINE VALINE AND LEUCINE RICH PROTEIN-RELATED"/>
    <property type="match status" value="1"/>
</dbReference>
<feature type="transmembrane region" description="Helical" evidence="1">
    <location>
        <begin position="234"/>
        <end position="254"/>
    </location>
</feature>
<sequence>MTSAVDSGTAAWLAAALALVSAALFALASAVQQRSAAAVPDEHARGLRLMRSLLGSPSWWTGTLADVAGYVAQAAALGLGSLLLVQPLLVTTVLFALPLGARWAGRRLHRSDWVWAAVLALALAAFVATGDPTAGVDSAGWRAWVPAWIGLGLAGGACLLGAAIARGTSRALLLALAAGLLYGLAAPLTKGVVDLLADGPAAVLTHWSTCLLAACLLGGTVLQQSAYQAGSLEASLPAATVGEPVVATVLGITVLGERLQAGGTEWVLVAVLVVVMAAATAALAELSARQAEVPAAG</sequence>
<comment type="caution">
    <text evidence="3">The sequence shown here is derived from an EMBL/GenBank/DDBJ whole genome shotgun (WGS) entry which is preliminary data.</text>
</comment>
<accession>A0A839Y4M2</accession>
<feature type="transmembrane region" description="Helical" evidence="1">
    <location>
        <begin position="171"/>
        <end position="189"/>
    </location>
</feature>
<feature type="chain" id="PRO_5039284254" evidence="2">
    <location>
        <begin position="29"/>
        <end position="297"/>
    </location>
</feature>
<reference evidence="3 4" key="1">
    <citation type="submission" date="2020-08" db="EMBL/GenBank/DDBJ databases">
        <title>Sequencing the genomes of 1000 actinobacteria strains.</title>
        <authorList>
            <person name="Klenk H.-P."/>
        </authorList>
    </citation>
    <scope>NUCLEOTIDE SEQUENCE [LARGE SCALE GENOMIC DNA]</scope>
    <source>
        <strain evidence="3 4">DSM 16678</strain>
    </source>
</reference>
<keyword evidence="1" id="KW-0472">Membrane</keyword>
<name>A0A839Y4M2_9ACTN</name>
<evidence type="ECO:0000256" key="1">
    <source>
        <dbReference type="SAM" id="Phobius"/>
    </source>
</evidence>
<feature type="transmembrane region" description="Helical" evidence="1">
    <location>
        <begin position="74"/>
        <end position="101"/>
    </location>
</feature>
<dbReference type="RefSeq" id="WP_220035804.1">
    <property type="nucleotide sequence ID" value="NZ_JACIBU010000001.1"/>
</dbReference>
<organism evidence="3 4">
    <name type="scientific">Modestobacter versicolor</name>
    <dbReference type="NCBI Taxonomy" id="429133"/>
    <lineage>
        <taxon>Bacteria</taxon>
        <taxon>Bacillati</taxon>
        <taxon>Actinomycetota</taxon>
        <taxon>Actinomycetes</taxon>
        <taxon>Geodermatophilales</taxon>
        <taxon>Geodermatophilaceae</taxon>
        <taxon>Modestobacter</taxon>
    </lineage>
</organism>
<keyword evidence="1" id="KW-0812">Transmembrane</keyword>
<feature type="transmembrane region" description="Helical" evidence="1">
    <location>
        <begin position="201"/>
        <end position="222"/>
    </location>
</feature>
<evidence type="ECO:0000313" key="3">
    <source>
        <dbReference type="EMBL" id="MBB3675184.1"/>
    </source>
</evidence>
<keyword evidence="1" id="KW-1133">Transmembrane helix</keyword>
<evidence type="ECO:0000256" key="2">
    <source>
        <dbReference type="SAM" id="SignalP"/>
    </source>
</evidence>
<proteinExistence type="predicted"/>
<dbReference type="Proteomes" id="UP000580718">
    <property type="component" value="Unassembled WGS sequence"/>
</dbReference>
<feature type="signal peptide" evidence="2">
    <location>
        <begin position="1"/>
        <end position="28"/>
    </location>
</feature>